<dbReference type="Pfam" id="PF13537">
    <property type="entry name" value="GATase_7"/>
    <property type="match status" value="1"/>
</dbReference>
<evidence type="ECO:0000256" key="3">
    <source>
        <dbReference type="ARBA" id="ARBA00022741"/>
    </source>
</evidence>
<dbReference type="GO" id="GO:0006529">
    <property type="term" value="P:asparagine biosynthetic process"/>
    <property type="evidence" value="ECO:0000318"/>
    <property type="project" value="GO_Central"/>
</dbReference>
<comment type="caution">
    <text evidence="6">The sequence shown here is derived from an EMBL/GenBank/DDBJ whole genome shotgun (WGS) entry which is preliminary data.</text>
</comment>
<dbReference type="Pfam" id="PF00733">
    <property type="entry name" value="Asn_synthase"/>
    <property type="match status" value="1"/>
</dbReference>
<evidence type="ECO:0000313" key="7">
    <source>
        <dbReference type="Proteomes" id="UP000036987"/>
    </source>
</evidence>
<dbReference type="Gene3D" id="3.60.20.10">
    <property type="entry name" value="Glutamine Phosphoribosylpyrophosphate, subunit 1, domain 1"/>
    <property type="match status" value="1"/>
</dbReference>
<dbReference type="AlphaFoldDB" id="A0A0K9PIG3"/>
<dbReference type="SUPFAM" id="SSF56235">
    <property type="entry name" value="N-terminal nucleophile aminohydrolases (Ntn hydrolases)"/>
    <property type="match status" value="1"/>
</dbReference>
<proteinExistence type="predicted"/>
<reference evidence="7" key="1">
    <citation type="journal article" date="2016" name="Nature">
        <title>The genome of the seagrass Zostera marina reveals angiosperm adaptation to the sea.</title>
        <authorList>
            <person name="Olsen J.L."/>
            <person name="Rouze P."/>
            <person name="Verhelst B."/>
            <person name="Lin Y.-C."/>
            <person name="Bayer T."/>
            <person name="Collen J."/>
            <person name="Dattolo E."/>
            <person name="De Paoli E."/>
            <person name="Dittami S."/>
            <person name="Maumus F."/>
            <person name="Michel G."/>
            <person name="Kersting A."/>
            <person name="Lauritano C."/>
            <person name="Lohaus R."/>
            <person name="Toepel M."/>
            <person name="Tonon T."/>
            <person name="Vanneste K."/>
            <person name="Amirebrahimi M."/>
            <person name="Brakel J."/>
            <person name="Bostroem C."/>
            <person name="Chovatia M."/>
            <person name="Grimwood J."/>
            <person name="Jenkins J.W."/>
            <person name="Jueterbock A."/>
            <person name="Mraz A."/>
            <person name="Stam W.T."/>
            <person name="Tice H."/>
            <person name="Bornberg-Bauer E."/>
            <person name="Green P.J."/>
            <person name="Pearson G.A."/>
            <person name="Procaccini G."/>
            <person name="Duarte C.M."/>
            <person name="Schmutz J."/>
            <person name="Reusch T.B.H."/>
            <person name="Van de Peer Y."/>
        </authorList>
    </citation>
    <scope>NUCLEOTIDE SEQUENCE [LARGE SCALE GENOMIC DNA]</scope>
    <source>
        <strain evidence="7">cv. Finnish</strain>
    </source>
</reference>
<dbReference type="InterPro" id="IPR014729">
    <property type="entry name" value="Rossmann-like_a/b/a_fold"/>
</dbReference>
<dbReference type="InterPro" id="IPR029055">
    <property type="entry name" value="Ntn_hydrolases_N"/>
</dbReference>
<gene>
    <name evidence="6" type="ORF">ZOSMA_229G00010</name>
</gene>
<dbReference type="PROSITE" id="PS51278">
    <property type="entry name" value="GATASE_TYPE_2"/>
    <property type="match status" value="1"/>
</dbReference>
<dbReference type="CDD" id="cd00712">
    <property type="entry name" value="AsnB"/>
    <property type="match status" value="1"/>
</dbReference>
<dbReference type="FunFam" id="3.60.20.10:FF:000024">
    <property type="entry name" value="Asparagine synthetase [glutamine-hydrolyzing]"/>
    <property type="match status" value="1"/>
</dbReference>
<dbReference type="InterPro" id="IPR001962">
    <property type="entry name" value="Asn_synthase"/>
</dbReference>
<dbReference type="GO" id="GO:0005524">
    <property type="term" value="F:ATP binding"/>
    <property type="evidence" value="ECO:0007669"/>
    <property type="project" value="UniProtKB-KW"/>
</dbReference>
<dbReference type="SUPFAM" id="SSF52402">
    <property type="entry name" value="Adenine nucleotide alpha hydrolases-like"/>
    <property type="match status" value="1"/>
</dbReference>
<sequence>MCGILAVLGCSDDSQAKRAKILQLSRRLKHRGPDWSGIHQYGDNYLSHQRLAIIDPASGDQPLYNEDKSIVVIVNGEIYNHEDLRKNLSSKHTFRTNSDCDVIAHLYEEHGEDFVDMLDGVFSFVLLNTRDNSFFAARDAVGVTSLYIGWGIDGSVWISSEMKGLNDDCEHFEIFPPGNLYSSKTGGFRRWYNPPWFSEMVPCANYEPMILRKALEDAVIKRLMTNVPFGVLLSGGLDSSLVAAVICR</sequence>
<dbReference type="GO" id="GO:0004066">
    <property type="term" value="F:asparagine synthase (glutamine-hydrolyzing) activity"/>
    <property type="evidence" value="ECO:0000318"/>
    <property type="project" value="GO_Central"/>
</dbReference>
<keyword evidence="7" id="KW-1185">Reference proteome</keyword>
<evidence type="ECO:0000259" key="5">
    <source>
        <dbReference type="PROSITE" id="PS51278"/>
    </source>
</evidence>
<dbReference type="InterPro" id="IPR033738">
    <property type="entry name" value="AsnB_N"/>
</dbReference>
<feature type="non-terminal residue" evidence="6">
    <location>
        <position position="248"/>
    </location>
</feature>
<comment type="pathway">
    <text evidence="1">Amino-acid biosynthesis; L-asparagine biosynthesis; L-asparagine from L-aspartate (L-Gln route): step 1/1.</text>
</comment>
<evidence type="ECO:0000256" key="1">
    <source>
        <dbReference type="ARBA" id="ARBA00005187"/>
    </source>
</evidence>
<keyword evidence="4" id="KW-0067">ATP-binding</keyword>
<accession>A0A0K9PIG3</accession>
<dbReference type="InterPro" id="IPR017932">
    <property type="entry name" value="GATase_2_dom"/>
</dbReference>
<feature type="domain" description="Glutamine amidotransferase type-2" evidence="5">
    <location>
        <begin position="2"/>
        <end position="186"/>
    </location>
</feature>
<organism evidence="6 7">
    <name type="scientific">Zostera marina</name>
    <name type="common">Eelgrass</name>
    <dbReference type="NCBI Taxonomy" id="29655"/>
    <lineage>
        <taxon>Eukaryota</taxon>
        <taxon>Viridiplantae</taxon>
        <taxon>Streptophyta</taxon>
        <taxon>Embryophyta</taxon>
        <taxon>Tracheophyta</taxon>
        <taxon>Spermatophyta</taxon>
        <taxon>Magnoliopsida</taxon>
        <taxon>Liliopsida</taxon>
        <taxon>Zosteraceae</taxon>
        <taxon>Zostera</taxon>
    </lineage>
</organism>
<evidence type="ECO:0000313" key="6">
    <source>
        <dbReference type="EMBL" id="KMZ68858.1"/>
    </source>
</evidence>
<dbReference type="PANTHER" id="PTHR11772">
    <property type="entry name" value="ASPARAGINE SYNTHETASE"/>
    <property type="match status" value="1"/>
</dbReference>
<dbReference type="PANTHER" id="PTHR11772:SF48">
    <property type="entry name" value="ASPARAGINE SYNTHETASE [GLUTAMINE-HYDROLYZING] 1"/>
    <property type="match status" value="1"/>
</dbReference>
<protein>
    <recommendedName>
        <fullName evidence="5">Glutamine amidotransferase type-2 domain-containing protein</fullName>
    </recommendedName>
</protein>
<dbReference type="InterPro" id="IPR050795">
    <property type="entry name" value="Asn_Synthetase"/>
</dbReference>
<dbReference type="EMBL" id="LFYR01000810">
    <property type="protein sequence ID" value="KMZ68858.1"/>
    <property type="molecule type" value="Genomic_DNA"/>
</dbReference>
<keyword evidence="2" id="KW-0436">Ligase</keyword>
<keyword evidence="3" id="KW-0547">Nucleotide-binding</keyword>
<dbReference type="STRING" id="29655.A0A0K9PIG3"/>
<dbReference type="OrthoDB" id="409189at2759"/>
<evidence type="ECO:0000256" key="4">
    <source>
        <dbReference type="ARBA" id="ARBA00022840"/>
    </source>
</evidence>
<name>A0A0K9PIG3_ZOSMR</name>
<dbReference type="GO" id="GO:0005829">
    <property type="term" value="C:cytosol"/>
    <property type="evidence" value="ECO:0000318"/>
    <property type="project" value="GO_Central"/>
</dbReference>
<dbReference type="Proteomes" id="UP000036987">
    <property type="component" value="Unassembled WGS sequence"/>
</dbReference>
<dbReference type="Gene3D" id="3.40.50.620">
    <property type="entry name" value="HUPs"/>
    <property type="match status" value="1"/>
</dbReference>
<evidence type="ECO:0000256" key="2">
    <source>
        <dbReference type="ARBA" id="ARBA00022598"/>
    </source>
</evidence>